<organism evidence="1 2">
    <name type="scientific">Aromatoleum aromaticum (strain DSM 19018 / LMG 30748 / EbN1)</name>
    <name type="common">Azoarcus sp. (strain EbN1)</name>
    <dbReference type="NCBI Taxonomy" id="76114"/>
    <lineage>
        <taxon>Bacteria</taxon>
        <taxon>Pseudomonadati</taxon>
        <taxon>Pseudomonadota</taxon>
        <taxon>Betaproteobacteria</taxon>
        <taxon>Rhodocyclales</taxon>
        <taxon>Rhodocyclaceae</taxon>
        <taxon>Aromatoleum</taxon>
    </lineage>
</organism>
<dbReference type="KEGG" id="eba:ebA1600"/>
<gene>
    <name evidence="1" type="ORF">ebA1600</name>
</gene>
<dbReference type="AlphaFoldDB" id="Q5P6R5"/>
<sequence>MFFSSCKRRSRRVRCIFTTLARLEQPPLTLHPHPALRHDALDEAFRRCLYATRAVVRGLHLDLAGICRRTFHFQHAGGAETRARRAGADPVLIIHHIAVGRREETVGGLEVLGDQCVEAGLGALRHCFFRRSRRDGRAGRQQGERQ</sequence>
<evidence type="ECO:0000313" key="1">
    <source>
        <dbReference type="EMBL" id="CAI06996.1"/>
    </source>
</evidence>
<proteinExistence type="predicted"/>
<accession>Q5P6R5</accession>
<dbReference type="Proteomes" id="UP000006552">
    <property type="component" value="Chromosome"/>
</dbReference>
<dbReference type="HOGENOM" id="CLU_1773557_0_0_4"/>
<name>Q5P6R5_AROAE</name>
<keyword evidence="2" id="KW-1185">Reference proteome</keyword>
<protein>
    <submittedName>
        <fullName evidence="1">Uncharacterized protein</fullName>
    </submittedName>
</protein>
<dbReference type="EMBL" id="CR555306">
    <property type="protein sequence ID" value="CAI06996.1"/>
    <property type="molecule type" value="Genomic_DNA"/>
</dbReference>
<evidence type="ECO:0000313" key="2">
    <source>
        <dbReference type="Proteomes" id="UP000006552"/>
    </source>
</evidence>
<reference evidence="1 2" key="1">
    <citation type="journal article" date="2005" name="Arch. Microbiol.">
        <title>The genome sequence of an anaerobic aromatic-degrading denitrifying bacterium, strain EbN1.</title>
        <authorList>
            <person name="Rabus R."/>
            <person name="Kube M."/>
            <person name="Heider J."/>
            <person name="Beck A."/>
            <person name="Heitmann K."/>
            <person name="Widdel F."/>
            <person name="Reinhardt R."/>
        </authorList>
    </citation>
    <scope>NUCLEOTIDE SEQUENCE [LARGE SCALE GENOMIC DNA]</scope>
    <source>
        <strain evidence="1 2">EbN1</strain>
    </source>
</reference>